<feature type="region of interest" description="Disordered" evidence="1">
    <location>
        <begin position="51"/>
        <end position="72"/>
    </location>
</feature>
<dbReference type="AlphaFoldDB" id="A0AAV5TSY2"/>
<evidence type="ECO:0000313" key="2">
    <source>
        <dbReference type="EMBL" id="GMS97104.1"/>
    </source>
</evidence>
<proteinExistence type="predicted"/>
<accession>A0AAV5TSY2</accession>
<evidence type="ECO:0000256" key="1">
    <source>
        <dbReference type="SAM" id="MobiDB-lite"/>
    </source>
</evidence>
<reference evidence="2" key="1">
    <citation type="submission" date="2023-10" db="EMBL/GenBank/DDBJ databases">
        <title>Genome assembly of Pristionchus species.</title>
        <authorList>
            <person name="Yoshida K."/>
            <person name="Sommer R.J."/>
        </authorList>
    </citation>
    <scope>NUCLEOTIDE SEQUENCE</scope>
    <source>
        <strain evidence="2">RS0144</strain>
    </source>
</reference>
<comment type="caution">
    <text evidence="2">The sequence shown here is derived from an EMBL/GenBank/DDBJ whole genome shotgun (WGS) entry which is preliminary data.</text>
</comment>
<name>A0AAV5TSY2_9BILA</name>
<gene>
    <name evidence="2" type="ORF">PENTCL1PPCAC_19279</name>
    <name evidence="3" type="ORF">PENTCL1PPCAC_30707</name>
</gene>
<feature type="non-terminal residue" evidence="2">
    <location>
        <position position="1"/>
    </location>
</feature>
<evidence type="ECO:0000313" key="4">
    <source>
        <dbReference type="Proteomes" id="UP001432027"/>
    </source>
</evidence>
<dbReference type="Proteomes" id="UP001432027">
    <property type="component" value="Unassembled WGS sequence"/>
</dbReference>
<keyword evidence="4" id="KW-1185">Reference proteome</keyword>
<organism evidence="2 4">
    <name type="scientific">Pristionchus entomophagus</name>
    <dbReference type="NCBI Taxonomy" id="358040"/>
    <lineage>
        <taxon>Eukaryota</taxon>
        <taxon>Metazoa</taxon>
        <taxon>Ecdysozoa</taxon>
        <taxon>Nematoda</taxon>
        <taxon>Chromadorea</taxon>
        <taxon>Rhabditida</taxon>
        <taxon>Rhabditina</taxon>
        <taxon>Diplogasteromorpha</taxon>
        <taxon>Diplogasteroidea</taxon>
        <taxon>Neodiplogasteridae</taxon>
        <taxon>Pristionchus</taxon>
    </lineage>
</organism>
<protein>
    <submittedName>
        <fullName evidence="2">Uncharacterized protein</fullName>
    </submittedName>
</protein>
<evidence type="ECO:0000313" key="3">
    <source>
        <dbReference type="EMBL" id="GMT08533.1"/>
    </source>
</evidence>
<dbReference type="EMBL" id="BTSX01000004">
    <property type="protein sequence ID" value="GMS97104.1"/>
    <property type="molecule type" value="Genomic_DNA"/>
</dbReference>
<feature type="compositionally biased region" description="Basic and acidic residues" evidence="1">
    <location>
        <begin position="51"/>
        <end position="61"/>
    </location>
</feature>
<dbReference type="EMBL" id="BTSX01000111">
    <property type="protein sequence ID" value="GMT08533.1"/>
    <property type="molecule type" value="Genomic_DNA"/>
</dbReference>
<sequence length="72" mass="8294">LVDRVLILYRLSSCSSIKDRLRYLATLPLVTKETENCIECDCTVELRHRAAPRPEEEREMQSDAPSLFSHMG</sequence>